<dbReference type="Gene3D" id="6.10.340.10">
    <property type="match status" value="1"/>
</dbReference>
<dbReference type="Gene3D" id="1.20.120.1530">
    <property type="match status" value="1"/>
</dbReference>
<evidence type="ECO:0000313" key="8">
    <source>
        <dbReference type="EMBL" id="GAK50401.1"/>
    </source>
</evidence>
<evidence type="ECO:0000259" key="6">
    <source>
        <dbReference type="PROSITE" id="PS50111"/>
    </source>
</evidence>
<dbReference type="SMART" id="SM00283">
    <property type="entry name" value="MA"/>
    <property type="match status" value="1"/>
</dbReference>
<dbReference type="SMART" id="SM00304">
    <property type="entry name" value="HAMP"/>
    <property type="match status" value="3"/>
</dbReference>
<comment type="similarity">
    <text evidence="2">Belongs to the methyl-accepting chemotaxis (MCP) protein family.</text>
</comment>
<dbReference type="GO" id="GO:0007165">
    <property type="term" value="P:signal transduction"/>
    <property type="evidence" value="ECO:0007669"/>
    <property type="project" value="UniProtKB-KW"/>
</dbReference>
<dbReference type="PROSITE" id="PS50885">
    <property type="entry name" value="HAMP"/>
    <property type="match status" value="2"/>
</dbReference>
<organism evidence="8">
    <name type="scientific">Candidatus Moduliflexus flocculans</name>
    <dbReference type="NCBI Taxonomy" id="1499966"/>
    <lineage>
        <taxon>Bacteria</taxon>
        <taxon>Candidatus Moduliflexota</taxon>
        <taxon>Candidatus Moduliflexia</taxon>
        <taxon>Candidatus Moduliflexales</taxon>
        <taxon>Candidatus Moduliflexaceae</taxon>
    </lineage>
</organism>
<keyword evidence="3" id="KW-0807">Transducer</keyword>
<feature type="transmembrane region" description="Helical" evidence="5">
    <location>
        <begin position="343"/>
        <end position="362"/>
    </location>
</feature>
<dbReference type="AlphaFoldDB" id="A0A0S6VY10"/>
<dbReference type="PROSITE" id="PS50111">
    <property type="entry name" value="CHEMOTAXIS_TRANSDUC_2"/>
    <property type="match status" value="1"/>
</dbReference>
<reference evidence="8" key="1">
    <citation type="journal article" date="2015" name="PeerJ">
        <title>First genomic representation of candidate bacterial phylum KSB3 points to enhanced environmental sensing as a trigger of wastewater bulking.</title>
        <authorList>
            <person name="Sekiguchi Y."/>
            <person name="Ohashi A."/>
            <person name="Parks D.H."/>
            <person name="Yamauchi T."/>
            <person name="Tyson G.W."/>
            <person name="Hugenholtz P."/>
        </authorList>
    </citation>
    <scope>NUCLEOTIDE SEQUENCE [LARGE SCALE GENOMIC DNA]</scope>
</reference>
<feature type="domain" description="Methyl-accepting transducer" evidence="6">
    <location>
        <begin position="681"/>
        <end position="896"/>
    </location>
</feature>
<keyword evidence="1" id="KW-0145">Chemotaxis</keyword>
<dbReference type="InterPro" id="IPR003660">
    <property type="entry name" value="HAMP_dom"/>
</dbReference>
<evidence type="ECO:0000256" key="2">
    <source>
        <dbReference type="ARBA" id="ARBA00029447"/>
    </source>
</evidence>
<protein>
    <submittedName>
        <fullName evidence="8">Methyl-accepting chemotaxis sensory transducer</fullName>
    </submittedName>
</protein>
<accession>A0A0S6VY10</accession>
<name>A0A0S6VY10_9BACT</name>
<keyword evidence="5" id="KW-0812">Transmembrane</keyword>
<gene>
    <name evidence="8" type="ORF">U14_01632</name>
</gene>
<evidence type="ECO:0000313" key="9">
    <source>
        <dbReference type="Proteomes" id="UP000030700"/>
    </source>
</evidence>
<dbReference type="PANTHER" id="PTHR43531">
    <property type="entry name" value="PROTEIN ICFG"/>
    <property type="match status" value="1"/>
</dbReference>
<dbReference type="PANTHER" id="PTHR43531:SF11">
    <property type="entry name" value="METHYL-ACCEPTING CHEMOTAXIS PROTEIN 3"/>
    <property type="match status" value="1"/>
</dbReference>
<dbReference type="InterPro" id="IPR004089">
    <property type="entry name" value="MCPsignal_dom"/>
</dbReference>
<dbReference type="GO" id="GO:0006935">
    <property type="term" value="P:chemotaxis"/>
    <property type="evidence" value="ECO:0007669"/>
    <property type="project" value="UniProtKB-KW"/>
</dbReference>
<feature type="domain" description="HAMP" evidence="7">
    <location>
        <begin position="494"/>
        <end position="546"/>
    </location>
</feature>
<dbReference type="GO" id="GO:0016020">
    <property type="term" value="C:membrane"/>
    <property type="evidence" value="ECO:0007669"/>
    <property type="project" value="InterPro"/>
</dbReference>
<dbReference type="Pfam" id="PF00015">
    <property type="entry name" value="MCPsignal"/>
    <property type="match status" value="1"/>
</dbReference>
<dbReference type="Pfam" id="PF18947">
    <property type="entry name" value="HAMP_2"/>
    <property type="match status" value="3"/>
</dbReference>
<feature type="domain" description="HAMP" evidence="7">
    <location>
        <begin position="626"/>
        <end position="676"/>
    </location>
</feature>
<evidence type="ECO:0000259" key="7">
    <source>
        <dbReference type="PROSITE" id="PS50885"/>
    </source>
</evidence>
<dbReference type="EMBL" id="DF820456">
    <property type="protein sequence ID" value="GAK50401.1"/>
    <property type="molecule type" value="Genomic_DNA"/>
</dbReference>
<dbReference type="Gene3D" id="1.10.287.950">
    <property type="entry name" value="Methyl-accepting chemotaxis protein"/>
    <property type="match status" value="1"/>
</dbReference>
<evidence type="ECO:0000256" key="1">
    <source>
        <dbReference type="ARBA" id="ARBA00022500"/>
    </source>
</evidence>
<dbReference type="STRING" id="1499966.U14_01632"/>
<dbReference type="SUPFAM" id="SSF58104">
    <property type="entry name" value="Methyl-accepting chemotaxis protein (MCP) signaling domain"/>
    <property type="match status" value="1"/>
</dbReference>
<dbReference type="InterPro" id="IPR051310">
    <property type="entry name" value="MCP_chemotaxis"/>
</dbReference>
<proteinExistence type="inferred from homology"/>
<dbReference type="HOGENOM" id="CLU_012500_0_0_0"/>
<evidence type="ECO:0000256" key="4">
    <source>
        <dbReference type="SAM" id="MobiDB-lite"/>
    </source>
</evidence>
<feature type="compositionally biased region" description="Basic and acidic residues" evidence="4">
    <location>
        <begin position="971"/>
        <end position="983"/>
    </location>
</feature>
<dbReference type="Proteomes" id="UP000030700">
    <property type="component" value="Unassembled WGS sequence"/>
</dbReference>
<dbReference type="CDD" id="cd06225">
    <property type="entry name" value="HAMP"/>
    <property type="match status" value="1"/>
</dbReference>
<feature type="region of interest" description="Disordered" evidence="4">
    <location>
        <begin position="961"/>
        <end position="983"/>
    </location>
</feature>
<evidence type="ECO:0000256" key="3">
    <source>
        <dbReference type="PROSITE-ProRule" id="PRU00284"/>
    </source>
</evidence>
<keyword evidence="5" id="KW-1133">Transmembrane helix</keyword>
<keyword evidence="9" id="KW-1185">Reference proteome</keyword>
<evidence type="ECO:0000256" key="5">
    <source>
        <dbReference type="SAM" id="Phobius"/>
    </source>
</evidence>
<sequence>MKVTLQTKLLLLCIFLILFTATGISLTYYRLTRQDKQRESQQRIRIAFEIVLRDLQKRIDTYHAKFQEFIEGNVTLLQAAYAYSRDDSEAGTITFLFDHFAPVSEQLKFFGRVTLTDHLLLYGANKRLLVAYQRVNNEEKLGSYIIDATGGTTYLDMDDLYTTTEITFRKSNLSLGTKDKPFPMLPLPEGILATYEGDLPEKLTTEVFTEGSRIGVRITAPLYRRDQVIAIIVGEVFYQQQMIEEYAELSNAKINVFAGKTLSVGTLQEQTQLETDIMESAQICDIIFQQETEDVTLTSWRVNQTEYYQGICRFEKDGKSVGAVTVNLSKEVELAGIRRIASAVVWVSSITVLVGILLTVAFSRKSMRFIQQLITTINRLSKGEIPEKLTEKQRGELLEIQHNMNLLIDATLETARLAEEVAEGNLTVEGKERSPQDRLMKALNAMIRRLSRFSGEMDGLAQAVQEGNLSVRAKPDYFSGGWLQLVVGMNQLIDAFVAPISMTAEYLDRIGKGDLPEPITREYQGDFNQIKHNVNLLIGNMRQVLAELGSVIQAIHDGRLQVRGNDEPFAGDWRRLVSGINGVLDAFLEPITVTAACMNRIAKGDVPEKIPMTYRGDFAEMIENMNALIDSTYAITQLAEEMAQGNLTVEVKERSERDLLMRALNAMLSRLSDVVVSVKIAAETVADGSRDMRKNAEAMSQGAALQAASAEEVSSSMEQMAANIRQNADNAKQTEALALQSAEYAEQSGKVVSDAVNAMEQIARKIMIIEEIAMQTRLLSLNATIEAARAQEHGKAFSVVAAEVRKLSDVTRKAAEEINELATSTVQVSKQAGEMLVTLLPSIHRTTELLQEISAASYEQNSGAEQVNNAIQQLDQVIQRNAATAESFASMSEELDGQAVQLRETMEFFAIKSGRHLKSDENRQEERNEYPILQAVRRPRSERTPYRALVQPNQVATQQFLNDLPLRPQKPTRDEHDDEFERY</sequence>
<keyword evidence="5" id="KW-0472">Membrane</keyword>